<dbReference type="FunFam" id="3.30.230.40:FF:000003">
    <property type="entry name" value="Imidazoleglycerol-phosphate dehydratase HisB"/>
    <property type="match status" value="1"/>
</dbReference>
<dbReference type="AlphaFoldDB" id="A0A562RDV0"/>
<sequence length="195" mass="21637">MERRAVVERKTGETDIRVSWNLDGSGKARMATGIPFFDHMLTLFAVHGCFDLEVDCKGDIDIDWHHSVEDVGIVMGDVLAEALGSRKGLVRYGDSVVPMDETLCRVALDLSNRPFLVCRLPDPIRCPGPFDPYLAKEFLRAFSLRSGMTLHIDVVYGENSHHIVEAMFKALGRALDKAVRLDPRVTGVPSTKGLL</sequence>
<accession>A0A562RDV0</accession>
<dbReference type="InterPro" id="IPR020568">
    <property type="entry name" value="Ribosomal_Su5_D2-typ_SF"/>
</dbReference>
<proteinExistence type="inferred from homology"/>
<name>A0A562RDV0_9BACT</name>
<keyword evidence="4 6" id="KW-0368">Histidine biosynthesis</keyword>
<comment type="pathway">
    <text evidence="1 6 7">Amino-acid biosynthesis; L-histidine biosynthesis; L-histidine from 5-phospho-alpha-D-ribose 1-diphosphate: step 6/9.</text>
</comment>
<dbReference type="GO" id="GO:0000105">
    <property type="term" value="P:L-histidine biosynthetic process"/>
    <property type="evidence" value="ECO:0007669"/>
    <property type="project" value="UniProtKB-UniRule"/>
</dbReference>
<keyword evidence="6" id="KW-0963">Cytoplasm</keyword>
<dbReference type="InterPro" id="IPR000807">
    <property type="entry name" value="ImidazoleglycerolP_deHydtase"/>
</dbReference>
<dbReference type="EMBL" id="VLLC01000026">
    <property type="protein sequence ID" value="TWI67231.1"/>
    <property type="molecule type" value="Genomic_DNA"/>
</dbReference>
<keyword evidence="3 6" id="KW-0028">Amino-acid biosynthesis</keyword>
<dbReference type="GO" id="GO:0005737">
    <property type="term" value="C:cytoplasm"/>
    <property type="evidence" value="ECO:0007669"/>
    <property type="project" value="UniProtKB-SubCell"/>
</dbReference>
<dbReference type="CDD" id="cd07914">
    <property type="entry name" value="IGPD"/>
    <property type="match status" value="1"/>
</dbReference>
<evidence type="ECO:0000256" key="2">
    <source>
        <dbReference type="ARBA" id="ARBA00016664"/>
    </source>
</evidence>
<dbReference type="GO" id="GO:0004424">
    <property type="term" value="F:imidazoleglycerol-phosphate dehydratase activity"/>
    <property type="evidence" value="ECO:0007669"/>
    <property type="project" value="UniProtKB-UniRule"/>
</dbReference>
<dbReference type="RefSeq" id="WP_144686035.1">
    <property type="nucleotide sequence ID" value="NZ_VLLC01000026.1"/>
</dbReference>
<dbReference type="Pfam" id="PF00475">
    <property type="entry name" value="IGPD"/>
    <property type="match status" value="1"/>
</dbReference>
<dbReference type="Proteomes" id="UP000318307">
    <property type="component" value="Unassembled WGS sequence"/>
</dbReference>
<dbReference type="PROSITE" id="PS00954">
    <property type="entry name" value="IGP_DEHYDRATASE_1"/>
    <property type="match status" value="1"/>
</dbReference>
<dbReference type="PROSITE" id="PS00955">
    <property type="entry name" value="IGP_DEHYDRATASE_2"/>
    <property type="match status" value="1"/>
</dbReference>
<organism evidence="8 9">
    <name type="scientific">Desulfobotulus alkaliphilus</name>
    <dbReference type="NCBI Taxonomy" id="622671"/>
    <lineage>
        <taxon>Bacteria</taxon>
        <taxon>Pseudomonadati</taxon>
        <taxon>Thermodesulfobacteriota</taxon>
        <taxon>Desulfobacteria</taxon>
        <taxon>Desulfobacterales</taxon>
        <taxon>Desulfobacteraceae</taxon>
        <taxon>Desulfobotulus</taxon>
    </lineage>
</organism>
<evidence type="ECO:0000256" key="3">
    <source>
        <dbReference type="ARBA" id="ARBA00022605"/>
    </source>
</evidence>
<dbReference type="FunFam" id="3.30.230.40:FF:000001">
    <property type="entry name" value="Imidazoleglycerol-phosphate dehydratase HisB"/>
    <property type="match status" value="1"/>
</dbReference>
<evidence type="ECO:0000256" key="7">
    <source>
        <dbReference type="RuleBase" id="RU000599"/>
    </source>
</evidence>
<dbReference type="InterPro" id="IPR020565">
    <property type="entry name" value="ImidazoleglycerP_deHydtase_CS"/>
</dbReference>
<reference evidence="8 9" key="1">
    <citation type="submission" date="2019-07" db="EMBL/GenBank/DDBJ databases">
        <title>Genome sequencing of 100 strains of the haloalkaliphilic chemolithoautotrophic sulfur-oxidizing bacterium Thioalkalivibrio.</title>
        <authorList>
            <person name="Muyzer G."/>
        </authorList>
    </citation>
    <scope>NUCLEOTIDE SEQUENCE [LARGE SCALE GENOMIC DNA]</scope>
    <source>
        <strain evidence="8 9">ASO4-4</strain>
    </source>
</reference>
<dbReference type="PANTHER" id="PTHR23133:SF2">
    <property type="entry name" value="IMIDAZOLEGLYCEROL-PHOSPHATE DEHYDRATASE"/>
    <property type="match status" value="1"/>
</dbReference>
<dbReference type="HAMAP" id="MF_00076">
    <property type="entry name" value="HisB"/>
    <property type="match status" value="1"/>
</dbReference>
<comment type="subcellular location">
    <subcellularLocation>
        <location evidence="6 7">Cytoplasm</location>
    </subcellularLocation>
</comment>
<evidence type="ECO:0000256" key="4">
    <source>
        <dbReference type="ARBA" id="ARBA00023102"/>
    </source>
</evidence>
<dbReference type="UniPathway" id="UPA00031">
    <property type="reaction ID" value="UER00011"/>
</dbReference>
<evidence type="ECO:0000256" key="6">
    <source>
        <dbReference type="HAMAP-Rule" id="MF_00076"/>
    </source>
</evidence>
<comment type="similarity">
    <text evidence="6 7">Belongs to the imidazoleglycerol-phosphate dehydratase family.</text>
</comment>
<dbReference type="Gene3D" id="3.30.230.40">
    <property type="entry name" value="Imidazole glycerol phosphate dehydratase, domain 1"/>
    <property type="match status" value="2"/>
</dbReference>
<evidence type="ECO:0000256" key="1">
    <source>
        <dbReference type="ARBA" id="ARBA00005047"/>
    </source>
</evidence>
<evidence type="ECO:0000313" key="8">
    <source>
        <dbReference type="EMBL" id="TWI67231.1"/>
    </source>
</evidence>
<dbReference type="PANTHER" id="PTHR23133">
    <property type="entry name" value="IMIDAZOLEGLYCEROL-PHOSPHATE DEHYDRATASE HIS7"/>
    <property type="match status" value="1"/>
</dbReference>
<comment type="catalytic activity">
    <reaction evidence="6 7">
        <text>D-erythro-1-(imidazol-4-yl)glycerol 3-phosphate = 3-(imidazol-4-yl)-2-oxopropyl phosphate + H2O</text>
        <dbReference type="Rhea" id="RHEA:11040"/>
        <dbReference type="ChEBI" id="CHEBI:15377"/>
        <dbReference type="ChEBI" id="CHEBI:57766"/>
        <dbReference type="ChEBI" id="CHEBI:58278"/>
        <dbReference type="EC" id="4.2.1.19"/>
    </reaction>
</comment>
<evidence type="ECO:0000256" key="5">
    <source>
        <dbReference type="ARBA" id="ARBA00023239"/>
    </source>
</evidence>
<comment type="caution">
    <text evidence="8">The sequence shown here is derived from an EMBL/GenBank/DDBJ whole genome shotgun (WGS) entry which is preliminary data.</text>
</comment>
<gene>
    <name evidence="6" type="primary">hisB</name>
    <name evidence="8" type="ORF">LZ24_02763</name>
</gene>
<dbReference type="NCBIfam" id="NF002114">
    <property type="entry name" value="PRK00951.2-4"/>
    <property type="match status" value="1"/>
</dbReference>
<dbReference type="OrthoDB" id="9790411at2"/>
<keyword evidence="9" id="KW-1185">Reference proteome</keyword>
<protein>
    <recommendedName>
        <fullName evidence="2 6">Imidazoleglycerol-phosphate dehydratase</fullName>
        <shortName evidence="6">IGPD</shortName>
        <ecNumber evidence="6 7">4.2.1.19</ecNumber>
    </recommendedName>
</protein>
<evidence type="ECO:0000313" key="9">
    <source>
        <dbReference type="Proteomes" id="UP000318307"/>
    </source>
</evidence>
<dbReference type="SUPFAM" id="SSF54211">
    <property type="entry name" value="Ribosomal protein S5 domain 2-like"/>
    <property type="match status" value="2"/>
</dbReference>
<dbReference type="NCBIfam" id="NF002111">
    <property type="entry name" value="PRK00951.2-1"/>
    <property type="match status" value="1"/>
</dbReference>
<dbReference type="EC" id="4.2.1.19" evidence="6 7"/>
<keyword evidence="5 6" id="KW-0456">Lyase</keyword>
<dbReference type="InterPro" id="IPR038494">
    <property type="entry name" value="IGPD_sf"/>
</dbReference>